<accession>A0AAV9A9Q2</accession>
<organism evidence="1 2">
    <name type="scientific">Acorus gramineus</name>
    <name type="common">Dwarf sweet flag</name>
    <dbReference type="NCBI Taxonomy" id="55184"/>
    <lineage>
        <taxon>Eukaryota</taxon>
        <taxon>Viridiplantae</taxon>
        <taxon>Streptophyta</taxon>
        <taxon>Embryophyta</taxon>
        <taxon>Tracheophyta</taxon>
        <taxon>Spermatophyta</taxon>
        <taxon>Magnoliopsida</taxon>
        <taxon>Liliopsida</taxon>
        <taxon>Acoraceae</taxon>
        <taxon>Acorus</taxon>
    </lineage>
</organism>
<gene>
    <name evidence="1" type="ORF">QJS04_geneDACA022550</name>
</gene>
<reference evidence="1" key="2">
    <citation type="submission" date="2023-06" db="EMBL/GenBank/DDBJ databases">
        <authorList>
            <person name="Ma L."/>
            <person name="Liu K.-W."/>
            <person name="Li Z."/>
            <person name="Hsiao Y.-Y."/>
            <person name="Qi Y."/>
            <person name="Fu T."/>
            <person name="Tang G."/>
            <person name="Zhang D."/>
            <person name="Sun W.-H."/>
            <person name="Liu D.-K."/>
            <person name="Li Y."/>
            <person name="Chen G.-Z."/>
            <person name="Liu X.-D."/>
            <person name="Liao X.-Y."/>
            <person name="Jiang Y.-T."/>
            <person name="Yu X."/>
            <person name="Hao Y."/>
            <person name="Huang J."/>
            <person name="Zhao X.-W."/>
            <person name="Ke S."/>
            <person name="Chen Y.-Y."/>
            <person name="Wu W.-L."/>
            <person name="Hsu J.-L."/>
            <person name="Lin Y.-F."/>
            <person name="Huang M.-D."/>
            <person name="Li C.-Y."/>
            <person name="Huang L."/>
            <person name="Wang Z.-W."/>
            <person name="Zhao X."/>
            <person name="Zhong W.-Y."/>
            <person name="Peng D.-H."/>
            <person name="Ahmad S."/>
            <person name="Lan S."/>
            <person name="Zhang J.-S."/>
            <person name="Tsai W.-C."/>
            <person name="Van De Peer Y."/>
            <person name="Liu Z.-J."/>
        </authorList>
    </citation>
    <scope>NUCLEOTIDE SEQUENCE</scope>
    <source>
        <strain evidence="1">SCP</strain>
        <tissue evidence="1">Leaves</tissue>
    </source>
</reference>
<protein>
    <submittedName>
        <fullName evidence="1">Uncharacterized protein</fullName>
    </submittedName>
</protein>
<evidence type="ECO:0000313" key="1">
    <source>
        <dbReference type="EMBL" id="KAK1260888.1"/>
    </source>
</evidence>
<evidence type="ECO:0000313" key="2">
    <source>
        <dbReference type="Proteomes" id="UP001179952"/>
    </source>
</evidence>
<dbReference type="Proteomes" id="UP001179952">
    <property type="component" value="Unassembled WGS sequence"/>
</dbReference>
<sequence length="92" mass="10371">MGVIQANMLSGSVSRCCNDKNMSWIGDFMTKVRNKGVIIPREILTVYCGSKAVICTQAHNLWSVPWIKYESAKAWDQDAAFVKCLRTDEGQR</sequence>
<proteinExistence type="predicted"/>
<dbReference type="EMBL" id="JAUJYN010000011">
    <property type="protein sequence ID" value="KAK1260888.1"/>
    <property type="molecule type" value="Genomic_DNA"/>
</dbReference>
<name>A0AAV9A9Q2_ACOGR</name>
<dbReference type="AlphaFoldDB" id="A0AAV9A9Q2"/>
<reference evidence="1" key="1">
    <citation type="journal article" date="2023" name="Nat. Commun.">
        <title>Diploid and tetraploid genomes of Acorus and the evolution of monocots.</title>
        <authorList>
            <person name="Ma L."/>
            <person name="Liu K.W."/>
            <person name="Li Z."/>
            <person name="Hsiao Y.Y."/>
            <person name="Qi Y."/>
            <person name="Fu T."/>
            <person name="Tang G.D."/>
            <person name="Zhang D."/>
            <person name="Sun W.H."/>
            <person name="Liu D.K."/>
            <person name="Li Y."/>
            <person name="Chen G.Z."/>
            <person name="Liu X.D."/>
            <person name="Liao X.Y."/>
            <person name="Jiang Y.T."/>
            <person name="Yu X."/>
            <person name="Hao Y."/>
            <person name="Huang J."/>
            <person name="Zhao X.W."/>
            <person name="Ke S."/>
            <person name="Chen Y.Y."/>
            <person name="Wu W.L."/>
            <person name="Hsu J.L."/>
            <person name="Lin Y.F."/>
            <person name="Huang M.D."/>
            <person name="Li C.Y."/>
            <person name="Huang L."/>
            <person name="Wang Z.W."/>
            <person name="Zhao X."/>
            <person name="Zhong W.Y."/>
            <person name="Peng D.H."/>
            <person name="Ahmad S."/>
            <person name="Lan S."/>
            <person name="Zhang J.S."/>
            <person name="Tsai W.C."/>
            <person name="Van de Peer Y."/>
            <person name="Liu Z.J."/>
        </authorList>
    </citation>
    <scope>NUCLEOTIDE SEQUENCE</scope>
    <source>
        <strain evidence="1">SCP</strain>
    </source>
</reference>
<keyword evidence="2" id="KW-1185">Reference proteome</keyword>
<comment type="caution">
    <text evidence="1">The sequence shown here is derived from an EMBL/GenBank/DDBJ whole genome shotgun (WGS) entry which is preliminary data.</text>
</comment>